<organism evidence="1 2">
    <name type="scientific">Taklimakanibacter albus</name>
    <dbReference type="NCBI Taxonomy" id="2800327"/>
    <lineage>
        <taxon>Bacteria</taxon>
        <taxon>Pseudomonadati</taxon>
        <taxon>Pseudomonadota</taxon>
        <taxon>Alphaproteobacteria</taxon>
        <taxon>Hyphomicrobiales</taxon>
        <taxon>Aestuariivirgaceae</taxon>
        <taxon>Taklimakanibacter</taxon>
    </lineage>
</organism>
<reference evidence="1" key="1">
    <citation type="submission" date="2021-01" db="EMBL/GenBank/DDBJ databases">
        <authorList>
            <person name="Sun Q."/>
        </authorList>
    </citation>
    <scope>NUCLEOTIDE SEQUENCE</scope>
    <source>
        <strain evidence="1">YIM B02566</strain>
    </source>
</reference>
<comment type="caution">
    <text evidence="1">The sequence shown here is derived from an EMBL/GenBank/DDBJ whole genome shotgun (WGS) entry which is preliminary data.</text>
</comment>
<proteinExistence type="predicted"/>
<evidence type="ECO:0000313" key="2">
    <source>
        <dbReference type="Proteomes" id="UP000616151"/>
    </source>
</evidence>
<dbReference type="EC" id="1.17.1.4" evidence="1"/>
<evidence type="ECO:0000313" key="1">
    <source>
        <dbReference type="EMBL" id="MBK1869937.1"/>
    </source>
</evidence>
<accession>A0ACC5RBB8</accession>
<dbReference type="Proteomes" id="UP000616151">
    <property type="component" value="Unassembled WGS sequence"/>
</dbReference>
<sequence length="492" mass="52588">MTGRNRIRFLRRGEVVELTVMAPMRTLLDYLRLEEASRGTKEGCGEGDCGACTVSLGSLKDGRLVYEPVNACILLLGQVDGKEVVTVDDLSQGGRLHPIQQAMVDSHGSQCGFCTPGFVMSLFALYQSGVAADRQVVVDQLAGNLCRCTGYRPIVEAALASCTGRPDDAWSKARGETEKTLAGLDDGSDLFIGDDNGFFAAPASDEALAQLTEKHPDAVLLSGATDVGLWITKQLRDIGKIIHLGRMRSLCRVAETADAVTLGAAVTYAEAERALGSIDPDLAELLRRIGSKQVRASGTVGGNIANGSPIGDTPPALIALGSELELRKGTVTRAVALEDFFIAYGKQDRAPGEIVASVRVPKLKRDEAFRCYKITKRFDQDISSVLAAFKFTLDGRRIASARIAYGGMAATPKRAAKTEAAVQNLSLDDAAGWNQAADCLSEDFQPIGDHRASADYRMQTARALFIKALTEISGEATRNTRVTGVRELVDAG</sequence>
<protein>
    <submittedName>
        <fullName evidence="1">Xanthine dehydrogenase small subunit</fullName>
        <ecNumber evidence="1">1.17.1.4</ecNumber>
    </submittedName>
</protein>
<dbReference type="EMBL" id="JAENHL010000008">
    <property type="protein sequence ID" value="MBK1869937.1"/>
    <property type="molecule type" value="Genomic_DNA"/>
</dbReference>
<name>A0ACC5RBB8_9HYPH</name>
<keyword evidence="2" id="KW-1185">Reference proteome</keyword>
<gene>
    <name evidence="1" type="primary">xdhA</name>
    <name evidence="1" type="ORF">JHL16_26470</name>
</gene>
<keyword evidence="1" id="KW-0560">Oxidoreductase</keyword>